<gene>
    <name evidence="1" type="ORF">GENT5_18180</name>
</gene>
<evidence type="ECO:0000313" key="1">
    <source>
        <dbReference type="EMBL" id="BDB55513.1"/>
    </source>
</evidence>
<reference evidence="1 2" key="1">
    <citation type="journal article" date="2022" name="Int. J. Syst. Evol. Microbiol.">
        <title>Flavobacterium ammonificans sp. nov. and Flavobacterium ammoniigenes sp. nov., ammonifying bacteria isolated from surface river water.</title>
        <authorList>
            <person name="Watanabe K."/>
            <person name="Kitamura T."/>
            <person name="Ogata Y."/>
            <person name="Shindo C."/>
            <person name="Suda W."/>
        </authorList>
    </citation>
    <scope>NUCLEOTIDE SEQUENCE [LARGE SCALE GENOMIC DNA]</scope>
    <source>
        <strain evidence="1 2">GENT5</strain>
    </source>
</reference>
<evidence type="ECO:0000313" key="2">
    <source>
        <dbReference type="Proteomes" id="UP001319867"/>
    </source>
</evidence>
<dbReference type="RefSeq" id="WP_229316894.1">
    <property type="nucleotide sequence ID" value="NZ_AP025184.1"/>
</dbReference>
<accession>A0ABM7V801</accession>
<dbReference type="InterPro" id="IPR049197">
    <property type="entry name" value="DUF6864"/>
</dbReference>
<protein>
    <submittedName>
        <fullName evidence="1">Uncharacterized protein</fullName>
    </submittedName>
</protein>
<organism evidence="1 2">
    <name type="scientific">Flavobacterium ammoniigenes</name>
    <dbReference type="NCBI Taxonomy" id="1751095"/>
    <lineage>
        <taxon>Bacteria</taxon>
        <taxon>Pseudomonadati</taxon>
        <taxon>Bacteroidota</taxon>
        <taxon>Flavobacteriia</taxon>
        <taxon>Flavobacteriales</taxon>
        <taxon>Flavobacteriaceae</taxon>
        <taxon>Flavobacterium</taxon>
    </lineage>
</organism>
<proteinExistence type="predicted"/>
<dbReference type="EMBL" id="AP025184">
    <property type="protein sequence ID" value="BDB55513.1"/>
    <property type="molecule type" value="Genomic_DNA"/>
</dbReference>
<dbReference type="Pfam" id="PF21732">
    <property type="entry name" value="DUF6864"/>
    <property type="match status" value="1"/>
</dbReference>
<sequence length="126" mass="14524">MAVKISFGQTIKVFETGTLVQFNHENIILELKGILDQTKLNFEFRFQTSNENQDPQINLENGGTNRLIFNLINFDNKINHGNMEPVKLGKLDNKELFLSFRVTSGKDTFPRTFVYTFYLGEEVKNG</sequence>
<reference evidence="1 2" key="2">
    <citation type="journal article" date="2022" name="Microorganisms">
        <title>Complete Genome Sequences of Two Flavobacterium ammonificans Strains and a Flavobacterium ammoniigenes Strain of Ammonifying Bacterioplankton Isolated from Surface River Water.</title>
        <authorList>
            <person name="Suda W."/>
            <person name="Ogata Y."/>
            <person name="Shindo C."/>
            <person name="Watanabe K."/>
        </authorList>
    </citation>
    <scope>NUCLEOTIDE SEQUENCE [LARGE SCALE GENOMIC DNA]</scope>
    <source>
        <strain evidence="1 2">GENT5</strain>
    </source>
</reference>
<keyword evidence="2" id="KW-1185">Reference proteome</keyword>
<dbReference type="Proteomes" id="UP001319867">
    <property type="component" value="Chromosome"/>
</dbReference>
<name>A0ABM7V801_9FLAO</name>